<dbReference type="PANTHER" id="PTHR13568">
    <property type="entry name" value="FAM11A, B PROTEIN"/>
    <property type="match status" value="1"/>
</dbReference>
<accession>S4S1A1</accession>
<keyword evidence="1" id="KW-1133">Transmembrane helix</keyword>
<dbReference type="Ensembl" id="ENSPMAT00000011289.1">
    <property type="protein sequence ID" value="ENSPMAP00000011243.1"/>
    <property type="gene ID" value="ENSPMAG00000010262.1"/>
</dbReference>
<reference evidence="2" key="1">
    <citation type="submission" date="2025-08" db="UniProtKB">
        <authorList>
            <consortium name="Ensembl"/>
        </authorList>
    </citation>
    <scope>IDENTIFICATION</scope>
</reference>
<dbReference type="OMA" id="RTHWNWF"/>
<feature type="transmembrane region" description="Helical" evidence="1">
    <location>
        <begin position="9"/>
        <end position="27"/>
    </location>
</feature>
<feature type="transmembrane region" description="Helical" evidence="1">
    <location>
        <begin position="103"/>
        <end position="131"/>
    </location>
</feature>
<dbReference type="GeneTree" id="ENSGT00390000007283"/>
<protein>
    <submittedName>
        <fullName evidence="2">Transmembrane protein 60</fullName>
    </submittedName>
</protein>
<evidence type="ECO:0000313" key="2">
    <source>
        <dbReference type="Ensembl" id="ENSPMAP00000011243.1"/>
    </source>
</evidence>
<keyword evidence="1" id="KW-0812">Transmembrane</keyword>
<reference evidence="2" key="2">
    <citation type="submission" date="2025-09" db="UniProtKB">
        <authorList>
            <consortium name="Ensembl"/>
        </authorList>
    </citation>
    <scope>IDENTIFICATION</scope>
</reference>
<feature type="transmembrane region" description="Helical" evidence="1">
    <location>
        <begin position="33"/>
        <end position="55"/>
    </location>
</feature>
<evidence type="ECO:0000256" key="1">
    <source>
        <dbReference type="SAM" id="Phobius"/>
    </source>
</evidence>
<dbReference type="AlphaFoldDB" id="S4S1A1"/>
<dbReference type="Pfam" id="PF10269">
    <property type="entry name" value="Tmemb_185A"/>
    <property type="match status" value="1"/>
</dbReference>
<dbReference type="HOGENOM" id="CLU_152149_0_0_1"/>
<organism evidence="2">
    <name type="scientific">Petromyzon marinus</name>
    <name type="common">Sea lamprey</name>
    <dbReference type="NCBI Taxonomy" id="7757"/>
    <lineage>
        <taxon>Eukaryota</taxon>
        <taxon>Metazoa</taxon>
        <taxon>Chordata</taxon>
        <taxon>Craniata</taxon>
        <taxon>Vertebrata</taxon>
        <taxon>Cyclostomata</taxon>
        <taxon>Hyperoartia</taxon>
        <taxon>Petromyzontiformes</taxon>
        <taxon>Petromyzontidae</taxon>
        <taxon>Petromyzon</taxon>
    </lineage>
</organism>
<proteinExistence type="predicted"/>
<keyword evidence="1" id="KW-0472">Membrane</keyword>
<sequence length="132" mass="15041">AAMPLVHRVLFTWLFTMSFLVLAVLKLDNRVSWNWFLVFVPLWIFDTALLVMLAVRIVSHCRTGHDQADVTLRKKAWYLLAVLLKLAFLLAVCAWLQSAPAAAPLYFLFVPLWLLLLGAAADLGHHVFWVLV</sequence>
<dbReference type="InterPro" id="IPR019396">
    <property type="entry name" value="TM_Fragile-X-F-assoc"/>
</dbReference>
<dbReference type="PANTHER" id="PTHR13568:SF4">
    <property type="entry name" value="TRANSMEMBRANE PROTEIN 60"/>
    <property type="match status" value="1"/>
</dbReference>
<name>S4S1A1_PETMA</name>
<feature type="transmembrane region" description="Helical" evidence="1">
    <location>
        <begin position="76"/>
        <end position="97"/>
    </location>
</feature>
<dbReference type="STRING" id="7757.ENSPMAP00000011243"/>